<evidence type="ECO:0000256" key="4">
    <source>
        <dbReference type="SAM" id="Phobius"/>
    </source>
</evidence>
<comment type="caution">
    <text evidence="6">The sequence shown here is derived from an EMBL/GenBank/DDBJ whole genome shotgun (WGS) entry which is preliminary data.</text>
</comment>
<evidence type="ECO:0000256" key="1">
    <source>
        <dbReference type="ARBA" id="ARBA00022723"/>
    </source>
</evidence>
<organism evidence="6 7">
    <name type="scientific">Ensete ventricosum</name>
    <name type="common">Abyssinian banana</name>
    <name type="synonym">Musa ensete</name>
    <dbReference type="NCBI Taxonomy" id="4639"/>
    <lineage>
        <taxon>Eukaryota</taxon>
        <taxon>Viridiplantae</taxon>
        <taxon>Streptophyta</taxon>
        <taxon>Embryophyta</taxon>
        <taxon>Tracheophyta</taxon>
        <taxon>Spermatophyta</taxon>
        <taxon>Magnoliopsida</taxon>
        <taxon>Liliopsida</taxon>
        <taxon>Zingiberales</taxon>
        <taxon>Musaceae</taxon>
        <taxon>Ensete</taxon>
    </lineage>
</organism>
<dbReference type="Gene3D" id="3.30.40.10">
    <property type="entry name" value="Zinc/RING finger domain, C3HC4 (zinc finger)"/>
    <property type="match status" value="1"/>
</dbReference>
<dbReference type="Pfam" id="PF12428">
    <property type="entry name" value="DUF3675"/>
    <property type="match status" value="1"/>
</dbReference>
<dbReference type="PANTHER" id="PTHR23012:SF174">
    <property type="entry name" value="OS01G0121200 PROTEIN"/>
    <property type="match status" value="1"/>
</dbReference>
<dbReference type="GO" id="GO:0004842">
    <property type="term" value="F:ubiquitin-protein transferase activity"/>
    <property type="evidence" value="ECO:0007669"/>
    <property type="project" value="TreeGrafter"/>
</dbReference>
<keyword evidence="4" id="KW-1133">Transmembrane helix</keyword>
<keyword evidence="3" id="KW-0862">Zinc</keyword>
<dbReference type="GO" id="GO:0008270">
    <property type="term" value="F:zinc ion binding"/>
    <property type="evidence" value="ECO:0007669"/>
    <property type="project" value="UniProtKB-KW"/>
</dbReference>
<feature type="transmembrane region" description="Helical" evidence="4">
    <location>
        <begin position="269"/>
        <end position="290"/>
    </location>
</feature>
<dbReference type="EMBL" id="JAQQAF010000009">
    <property type="protein sequence ID" value="KAJ8460485.1"/>
    <property type="molecule type" value="Genomic_DNA"/>
</dbReference>
<dbReference type="GO" id="GO:0016020">
    <property type="term" value="C:membrane"/>
    <property type="evidence" value="ECO:0007669"/>
    <property type="project" value="TreeGrafter"/>
</dbReference>
<dbReference type="Proteomes" id="UP001222027">
    <property type="component" value="Unassembled WGS sequence"/>
</dbReference>
<accession>A0AAV8Q024</accession>
<dbReference type="AlphaFoldDB" id="A0AAV8Q024"/>
<name>A0AAV8Q024_ENSVE</name>
<dbReference type="CDD" id="cd16495">
    <property type="entry name" value="RING_CH-C4HC3_MARCH"/>
    <property type="match status" value="1"/>
</dbReference>
<dbReference type="InterPro" id="IPR013083">
    <property type="entry name" value="Znf_RING/FYVE/PHD"/>
</dbReference>
<dbReference type="SUPFAM" id="SSF57850">
    <property type="entry name" value="RING/U-box"/>
    <property type="match status" value="1"/>
</dbReference>
<keyword evidence="2" id="KW-0863">Zinc-finger</keyword>
<keyword evidence="7" id="KW-1185">Reference proteome</keyword>
<keyword evidence="4" id="KW-0812">Transmembrane</keyword>
<proteinExistence type="predicted"/>
<sequence length="336" mass="38193">MMGWRDGRNGFPIVCVREQSPLTRKDPSQFVRLSLLSSLLFPTLEVSEVFLPFVLGCSCDQKVMGDHFVLLVDRLLTESTLEAAIGSVTQGSNTPVASLSTVEKADFTPERKIVGDGTFTGKLVECRICQDEDEDVNMEIPCSCCGSLKYAHRKCIQKWCNEKGDTTCEICLQQFKPGYTAPPKLFLYGTSPMNFRGNWEISRHDIYNQQYVTMTQTGHVFLRSSYDEYSASHEKSIMYCRLVAATFMVILVLRHSLPFIMSGAEQYSIPLFTLLMLRIAGIILPLYVMLRAVTTFYRRRQLQEMHESSISASERENGHSHPVQLIQPRSHLIRIH</sequence>
<evidence type="ECO:0000259" key="5">
    <source>
        <dbReference type="PROSITE" id="PS51292"/>
    </source>
</evidence>
<dbReference type="PROSITE" id="PS51292">
    <property type="entry name" value="ZF_RING_CH"/>
    <property type="match status" value="1"/>
</dbReference>
<dbReference type="Pfam" id="PF12906">
    <property type="entry name" value="RINGv"/>
    <property type="match status" value="1"/>
</dbReference>
<evidence type="ECO:0000256" key="2">
    <source>
        <dbReference type="ARBA" id="ARBA00022771"/>
    </source>
</evidence>
<feature type="transmembrane region" description="Helical" evidence="4">
    <location>
        <begin position="238"/>
        <end position="257"/>
    </location>
</feature>
<reference evidence="6 7" key="1">
    <citation type="submission" date="2022-12" db="EMBL/GenBank/DDBJ databases">
        <title>Chromosome-scale assembly of the Ensete ventricosum genome.</title>
        <authorList>
            <person name="Dussert Y."/>
            <person name="Stocks J."/>
            <person name="Wendawek A."/>
            <person name="Woldeyes F."/>
            <person name="Nichols R.A."/>
            <person name="Borrell J.S."/>
        </authorList>
    </citation>
    <scope>NUCLEOTIDE SEQUENCE [LARGE SCALE GENOMIC DNA]</scope>
    <source>
        <strain evidence="7">cv. Maze</strain>
        <tissue evidence="6">Seeds</tissue>
    </source>
</reference>
<evidence type="ECO:0000313" key="6">
    <source>
        <dbReference type="EMBL" id="KAJ8460485.1"/>
    </source>
</evidence>
<dbReference type="InterPro" id="IPR033275">
    <property type="entry name" value="MARCH-like"/>
</dbReference>
<dbReference type="InterPro" id="IPR022143">
    <property type="entry name" value="DUF3675"/>
</dbReference>
<dbReference type="GO" id="GO:0016567">
    <property type="term" value="P:protein ubiquitination"/>
    <property type="evidence" value="ECO:0007669"/>
    <property type="project" value="TreeGrafter"/>
</dbReference>
<keyword evidence="4" id="KW-0472">Membrane</keyword>
<keyword evidence="1" id="KW-0479">Metal-binding</keyword>
<dbReference type="PANTHER" id="PTHR23012">
    <property type="entry name" value="RING/FYVE/PHD ZINC FINGER DOMAIN-CONTAINING"/>
    <property type="match status" value="1"/>
</dbReference>
<evidence type="ECO:0000256" key="3">
    <source>
        <dbReference type="ARBA" id="ARBA00022833"/>
    </source>
</evidence>
<evidence type="ECO:0000313" key="7">
    <source>
        <dbReference type="Proteomes" id="UP001222027"/>
    </source>
</evidence>
<dbReference type="FunFam" id="3.30.40.10:FF:000337">
    <property type="entry name" value="Zinc finger family protein"/>
    <property type="match status" value="1"/>
</dbReference>
<gene>
    <name evidence="6" type="ORF">OPV22_033411</name>
</gene>
<protein>
    <recommendedName>
        <fullName evidence="5">RING-CH-type domain-containing protein</fullName>
    </recommendedName>
</protein>
<feature type="domain" description="RING-CH-type" evidence="5">
    <location>
        <begin position="118"/>
        <end position="178"/>
    </location>
</feature>
<dbReference type="SMART" id="SM00744">
    <property type="entry name" value="RINGv"/>
    <property type="match status" value="1"/>
</dbReference>
<dbReference type="InterPro" id="IPR011016">
    <property type="entry name" value="Znf_RING-CH"/>
</dbReference>